<sequence>MIVSIHFEDDQKTVQVEANQRLTQICDDHPSSILFGCRCVACGTCLIEIVSGMENLTPVLDEERILLDVLAPENPNIRLACQCIVQGDIRIRVAD</sequence>
<dbReference type="InterPro" id="IPR012675">
    <property type="entry name" value="Beta-grasp_dom_sf"/>
</dbReference>
<reference evidence="3" key="1">
    <citation type="submission" date="2020-06" db="EMBL/GenBank/DDBJ databases">
        <title>Nostoc edaphicum CCNP1411 genome.</title>
        <authorList>
            <person name="Fidor A."/>
            <person name="Grabski M."/>
            <person name="Gawor J."/>
            <person name="Gromadka R."/>
            <person name="Wegrzyn G."/>
            <person name="Mazur-Marzec H."/>
        </authorList>
    </citation>
    <scope>NUCLEOTIDE SEQUENCE [LARGE SCALE GENOMIC DNA]</scope>
    <source>
        <strain evidence="3">CCNP1411</strain>
    </source>
</reference>
<dbReference type="Pfam" id="PF00111">
    <property type="entry name" value="Fer2"/>
    <property type="match status" value="1"/>
</dbReference>
<organism evidence="2 3">
    <name type="scientific">Nostoc edaphicum CCNP1411</name>
    <dbReference type="NCBI Taxonomy" id="1472755"/>
    <lineage>
        <taxon>Bacteria</taxon>
        <taxon>Bacillati</taxon>
        <taxon>Cyanobacteriota</taxon>
        <taxon>Cyanophyceae</taxon>
        <taxon>Nostocales</taxon>
        <taxon>Nostocaceae</taxon>
        <taxon>Nostoc</taxon>
    </lineage>
</organism>
<evidence type="ECO:0000313" key="3">
    <source>
        <dbReference type="Proteomes" id="UP000514713"/>
    </source>
</evidence>
<dbReference type="InterPro" id="IPR001041">
    <property type="entry name" value="2Fe-2S_ferredoxin-type"/>
</dbReference>
<dbReference type="GO" id="GO:0051536">
    <property type="term" value="F:iron-sulfur cluster binding"/>
    <property type="evidence" value="ECO:0007669"/>
    <property type="project" value="InterPro"/>
</dbReference>
<keyword evidence="3" id="KW-1185">Reference proteome</keyword>
<gene>
    <name evidence="2" type="ORF">HUN01_20030</name>
</gene>
<dbReference type="AlphaFoldDB" id="A0A7D7QKK8"/>
<dbReference type="PROSITE" id="PS51085">
    <property type="entry name" value="2FE2S_FER_2"/>
    <property type="match status" value="1"/>
</dbReference>
<dbReference type="InterPro" id="IPR036010">
    <property type="entry name" value="2Fe-2S_ferredoxin-like_sf"/>
</dbReference>
<proteinExistence type="predicted"/>
<accession>A0A7D7QKK8</accession>
<dbReference type="CDD" id="cd00207">
    <property type="entry name" value="fer2"/>
    <property type="match status" value="1"/>
</dbReference>
<dbReference type="EMBL" id="CP054698">
    <property type="protein sequence ID" value="QMS89761.1"/>
    <property type="molecule type" value="Genomic_DNA"/>
</dbReference>
<evidence type="ECO:0000313" key="2">
    <source>
        <dbReference type="EMBL" id="QMS89761.1"/>
    </source>
</evidence>
<feature type="domain" description="2Fe-2S ferredoxin-type" evidence="1">
    <location>
        <begin position="1"/>
        <end position="95"/>
    </location>
</feature>
<dbReference type="Gene3D" id="3.10.20.30">
    <property type="match status" value="1"/>
</dbReference>
<dbReference type="SUPFAM" id="SSF54292">
    <property type="entry name" value="2Fe-2S ferredoxin-like"/>
    <property type="match status" value="1"/>
</dbReference>
<name>A0A7D7QKK8_9NOSO</name>
<dbReference type="RefSeq" id="WP_181927668.1">
    <property type="nucleotide sequence ID" value="NZ_CP054698.1"/>
</dbReference>
<dbReference type="KEGG" id="ned:HUN01_20030"/>
<dbReference type="Proteomes" id="UP000514713">
    <property type="component" value="Chromosome"/>
</dbReference>
<protein>
    <submittedName>
        <fullName evidence="2">(2Fe-2S)-binding protein</fullName>
    </submittedName>
</protein>
<evidence type="ECO:0000259" key="1">
    <source>
        <dbReference type="PROSITE" id="PS51085"/>
    </source>
</evidence>